<dbReference type="InterPro" id="IPR011990">
    <property type="entry name" value="TPR-like_helical_dom_sf"/>
</dbReference>
<organism evidence="3 4">
    <name type="scientific">Chryseobacterium viscerum</name>
    <dbReference type="NCBI Taxonomy" id="1037377"/>
    <lineage>
        <taxon>Bacteria</taxon>
        <taxon>Pseudomonadati</taxon>
        <taxon>Bacteroidota</taxon>
        <taxon>Flavobacteriia</taxon>
        <taxon>Flavobacteriales</taxon>
        <taxon>Weeksellaceae</taxon>
        <taxon>Chryseobacterium group</taxon>
        <taxon>Chryseobacterium</taxon>
    </lineage>
</organism>
<dbReference type="Gene3D" id="1.25.40.10">
    <property type="entry name" value="Tetratricopeptide repeat domain"/>
    <property type="match status" value="2"/>
</dbReference>
<dbReference type="SUPFAM" id="SSF48452">
    <property type="entry name" value="TPR-like"/>
    <property type="match status" value="1"/>
</dbReference>
<protein>
    <recommendedName>
        <fullName evidence="5">Tetratricopeptide repeat protein</fullName>
    </recommendedName>
</protein>
<keyword evidence="2" id="KW-1133">Transmembrane helix</keyword>
<keyword evidence="1" id="KW-0175">Coiled coil</keyword>
<evidence type="ECO:0000256" key="1">
    <source>
        <dbReference type="SAM" id="Coils"/>
    </source>
</evidence>
<proteinExistence type="predicted"/>
<comment type="caution">
    <text evidence="3">The sequence shown here is derived from an EMBL/GenBank/DDBJ whole genome shotgun (WGS) entry which is preliminary data.</text>
</comment>
<name>A0A5N4BJW7_9FLAO</name>
<keyword evidence="2" id="KW-0812">Transmembrane</keyword>
<keyword evidence="2" id="KW-0472">Membrane</keyword>
<feature type="coiled-coil region" evidence="1">
    <location>
        <begin position="362"/>
        <end position="389"/>
    </location>
</feature>
<evidence type="ECO:0000313" key="3">
    <source>
        <dbReference type="EMBL" id="KAB1228694.1"/>
    </source>
</evidence>
<reference evidence="3 4" key="1">
    <citation type="journal article" date="2019" name="Stand. Genomic Sci.">
        <title>Draft Whole-Genome Sequence of a Novel Chryseobacterium viscerum Strain Isolated from Fresh Water at Dripping Springs, New Mexico.</title>
        <authorList>
            <person name="Kyndt J.A."/>
            <person name="Moore T.C."/>
        </authorList>
    </citation>
    <scope>NUCLEOTIDE SEQUENCE [LARGE SCALE GENOMIC DNA]</scope>
    <source>
        <strain evidence="3 4">DPS</strain>
    </source>
</reference>
<dbReference type="InterPro" id="IPR019734">
    <property type="entry name" value="TPR_rpt"/>
</dbReference>
<gene>
    <name evidence="3" type="ORF">F8D52_21785</name>
</gene>
<dbReference type="Proteomes" id="UP000326384">
    <property type="component" value="Unassembled WGS sequence"/>
</dbReference>
<evidence type="ECO:0008006" key="5">
    <source>
        <dbReference type="Google" id="ProtNLM"/>
    </source>
</evidence>
<sequence length="477" mass="55404">MKFFIFFFPLLLFAQPKITSKAIDERLKRSNFLLVDGKTDDMIALNLSVLKDAKSIHYTKGRLYAYYNLALAFSMQYKYSKSNYYLKLMEPELKYMDDGSQEIAMNIVYSMNYRGIKMYDEALKKLKKNLIPADNIKNDSARYSLKGILLTQITRNYIEKKKYDSAAYYGKSVIQEFKGAKKMDIGLNTNLKIVTLLLGEAKLHQNKIDSAEFYLKSAQSVPIQLGNNEFATLKLLGQIHDVRKRYDSAIVDYEKAIELAAKIKNFRKLAELYGLISSVYEKTGQTDNQKKYELKYNTLNDSLKIIDENNLKDTVGLLVEEKQKPLEDKNSLLFYILFAGITGTAVIVFFVYKRIRSNDKILNVKEQEAQKLKQKLNVAFDEVIQLAKKNDPEFLARFQEVYPELFLKLLKIDPQLLSTELKFCALLFLNFSTKDIADYTFVQPQSIQTRKNRLRKKLNIPSDEDIYIWMQNISNKV</sequence>
<feature type="transmembrane region" description="Helical" evidence="2">
    <location>
        <begin position="332"/>
        <end position="352"/>
    </location>
</feature>
<evidence type="ECO:0000256" key="2">
    <source>
        <dbReference type="SAM" id="Phobius"/>
    </source>
</evidence>
<accession>A0A5N4BJW7</accession>
<dbReference type="RefSeq" id="WP_152291301.1">
    <property type="nucleotide sequence ID" value="NZ_VTPV01000018.1"/>
</dbReference>
<keyword evidence="4" id="KW-1185">Reference proteome</keyword>
<dbReference type="SMART" id="SM00028">
    <property type="entry name" value="TPR"/>
    <property type="match status" value="1"/>
</dbReference>
<dbReference type="EMBL" id="VTPV01000018">
    <property type="protein sequence ID" value="KAB1228694.1"/>
    <property type="molecule type" value="Genomic_DNA"/>
</dbReference>
<dbReference type="InterPro" id="IPR016032">
    <property type="entry name" value="Sig_transdc_resp-reg_C-effctor"/>
</dbReference>
<evidence type="ECO:0000313" key="4">
    <source>
        <dbReference type="Proteomes" id="UP000326384"/>
    </source>
</evidence>
<dbReference type="SUPFAM" id="SSF46894">
    <property type="entry name" value="C-terminal effector domain of the bipartite response regulators"/>
    <property type="match status" value="1"/>
</dbReference>